<feature type="compositionally biased region" description="Basic and acidic residues" evidence="1">
    <location>
        <begin position="32"/>
        <end position="51"/>
    </location>
</feature>
<proteinExistence type="predicted"/>
<feature type="region of interest" description="Disordered" evidence="1">
    <location>
        <begin position="24"/>
        <end position="69"/>
    </location>
</feature>
<evidence type="ECO:0000256" key="2">
    <source>
        <dbReference type="SAM" id="SignalP"/>
    </source>
</evidence>
<accession>A0A918J1N4</accession>
<feature type="compositionally biased region" description="Polar residues" evidence="1">
    <location>
        <begin position="59"/>
        <end position="69"/>
    </location>
</feature>
<comment type="caution">
    <text evidence="3">The sequence shown here is derived from an EMBL/GenBank/DDBJ whole genome shotgun (WGS) entry which is preliminary data.</text>
</comment>
<protein>
    <recommendedName>
        <fullName evidence="5">Lipoprotein</fullName>
    </recommendedName>
</protein>
<dbReference type="AlphaFoldDB" id="A0A918J1N4"/>
<evidence type="ECO:0008006" key="5">
    <source>
        <dbReference type="Google" id="ProtNLM"/>
    </source>
</evidence>
<evidence type="ECO:0000313" key="4">
    <source>
        <dbReference type="Proteomes" id="UP000634668"/>
    </source>
</evidence>
<dbReference type="EMBL" id="BMWP01000022">
    <property type="protein sequence ID" value="GGW42398.1"/>
    <property type="molecule type" value="Genomic_DNA"/>
</dbReference>
<keyword evidence="4" id="KW-1185">Reference proteome</keyword>
<reference evidence="3" key="2">
    <citation type="submission" date="2020-09" db="EMBL/GenBank/DDBJ databases">
        <authorList>
            <person name="Sun Q."/>
            <person name="Kim S."/>
        </authorList>
    </citation>
    <scope>NUCLEOTIDE SEQUENCE</scope>
    <source>
        <strain evidence="3">KCTC 12113</strain>
    </source>
</reference>
<feature type="chain" id="PRO_5037939339" description="Lipoprotein" evidence="2">
    <location>
        <begin position="21"/>
        <end position="150"/>
    </location>
</feature>
<feature type="signal peptide" evidence="2">
    <location>
        <begin position="1"/>
        <end position="20"/>
    </location>
</feature>
<name>A0A918J1N4_9FLAO</name>
<keyword evidence="2" id="KW-0732">Signal</keyword>
<evidence type="ECO:0000313" key="3">
    <source>
        <dbReference type="EMBL" id="GGW42398.1"/>
    </source>
</evidence>
<dbReference type="RefSeq" id="WP_026813931.1">
    <property type="nucleotide sequence ID" value="NZ_BMWP01000022.1"/>
</dbReference>
<reference evidence="3" key="1">
    <citation type="journal article" date="2014" name="Int. J. Syst. Evol. Microbiol.">
        <title>Complete genome sequence of Corynebacterium casei LMG S-19264T (=DSM 44701T), isolated from a smear-ripened cheese.</title>
        <authorList>
            <consortium name="US DOE Joint Genome Institute (JGI-PGF)"/>
            <person name="Walter F."/>
            <person name="Albersmeier A."/>
            <person name="Kalinowski J."/>
            <person name="Ruckert C."/>
        </authorList>
    </citation>
    <scope>NUCLEOTIDE SEQUENCE</scope>
    <source>
        <strain evidence="3">KCTC 12113</strain>
    </source>
</reference>
<dbReference type="PROSITE" id="PS51257">
    <property type="entry name" value="PROKAR_LIPOPROTEIN"/>
    <property type="match status" value="1"/>
</dbReference>
<sequence>MNKYSIFMMCILLLGLLACNEENKKSTNNSRTDSDSESRIEARNAAHEKTMRNNPELVPSSTEDNWGQDYNRNMDISKMYGDLDMTEKQISDYEAYSKAYREKLSAHKNNGSADNQAILVNKDSSLKSVLTPEQYKKYKTMLEKRKNDND</sequence>
<organism evidence="3 4">
    <name type="scientific">Arenibacter certesii</name>
    <dbReference type="NCBI Taxonomy" id="228955"/>
    <lineage>
        <taxon>Bacteria</taxon>
        <taxon>Pseudomonadati</taxon>
        <taxon>Bacteroidota</taxon>
        <taxon>Flavobacteriia</taxon>
        <taxon>Flavobacteriales</taxon>
        <taxon>Flavobacteriaceae</taxon>
        <taxon>Arenibacter</taxon>
    </lineage>
</organism>
<gene>
    <name evidence="3" type="ORF">GCM10007383_28690</name>
</gene>
<dbReference type="Proteomes" id="UP000634668">
    <property type="component" value="Unassembled WGS sequence"/>
</dbReference>
<evidence type="ECO:0000256" key="1">
    <source>
        <dbReference type="SAM" id="MobiDB-lite"/>
    </source>
</evidence>